<evidence type="ECO:0000313" key="3">
    <source>
        <dbReference type="EMBL" id="PPB83772.1"/>
    </source>
</evidence>
<proteinExistence type="predicted"/>
<accession>A0A2P5KAN4</accession>
<dbReference type="PANTHER" id="PTHR30006">
    <property type="entry name" value="THIAMINE-BINDING PERIPLASMIC PROTEIN-RELATED"/>
    <property type="match status" value="1"/>
</dbReference>
<dbReference type="RefSeq" id="WP_104077425.1">
    <property type="nucleotide sequence ID" value="NZ_CP062169.1"/>
</dbReference>
<evidence type="ECO:0000256" key="2">
    <source>
        <dbReference type="SAM" id="SignalP"/>
    </source>
</evidence>
<keyword evidence="4" id="KW-1185">Reference proteome</keyword>
<sequence length="367" mass="40422">MKRRRFVQSAALVPFAGFGTTVSTAASTSDIVWEKVQLYPGELALYEAARKESEVVSWDTGPTWANWKALFDAFNKRYPGIKLHYNDLGSAATVTALNKSRRRPQADTAYYFAASAVDAVKQGVVAPFKPIHFDTLPEVFRDPEGKWFTIHTLNVAFIVNKKLVRNTPTSWADLLKPEYKNSIVYLDPRSAGVGQVVAFATAYANGGSVDDVKPGIDYLGKLHAAGNVIRTEGTTPYSKFMKGEIPIWIGYENDGLKAKYTEKGMTDVVDVVIPKEASVAAPYGISLVKNGPHPNAGKLWLNFIMSEIGQQLFAKGFVRPSVKSISLPPDIQQKMPDAPQTRPLDVIKASARKSEVDRLWAKAVLKN</sequence>
<dbReference type="GO" id="GO:0030975">
    <property type="term" value="F:thiamine binding"/>
    <property type="evidence" value="ECO:0007669"/>
    <property type="project" value="TreeGrafter"/>
</dbReference>
<dbReference type="GO" id="GO:0030288">
    <property type="term" value="C:outer membrane-bounded periplasmic space"/>
    <property type="evidence" value="ECO:0007669"/>
    <property type="project" value="TreeGrafter"/>
</dbReference>
<feature type="signal peptide" evidence="2">
    <location>
        <begin position="1"/>
        <end position="25"/>
    </location>
</feature>
<dbReference type="PANTHER" id="PTHR30006:SF2">
    <property type="entry name" value="ABC TRANSPORTER SUBSTRATE-BINDING PROTEIN"/>
    <property type="match status" value="1"/>
</dbReference>
<dbReference type="EMBL" id="PRDW01000006">
    <property type="protein sequence ID" value="PPB83772.1"/>
    <property type="molecule type" value="Genomic_DNA"/>
</dbReference>
<reference evidence="3 4" key="1">
    <citation type="submission" date="2018-01" db="EMBL/GenBank/DDBJ databases">
        <title>Genomic Encyclopedia of Type Strains, Phase III (KMG-III): the genomes of soil and plant-associated and newly described type strains.</title>
        <authorList>
            <person name="Whitman W."/>
        </authorList>
    </citation>
    <scope>NUCLEOTIDE SEQUENCE [LARGE SCALE GENOMIC DNA]</scope>
    <source>
        <strain evidence="3 4">HKI456</strain>
    </source>
</reference>
<name>A0A2P5KAN4_9BURK</name>
<evidence type="ECO:0000256" key="1">
    <source>
        <dbReference type="ARBA" id="ARBA00022729"/>
    </source>
</evidence>
<protein>
    <submittedName>
        <fullName evidence="3">Putative spermidine/putrescine transport system substrate-binding protein</fullName>
    </submittedName>
</protein>
<dbReference type="SUPFAM" id="SSF53850">
    <property type="entry name" value="Periplasmic binding protein-like II"/>
    <property type="match status" value="1"/>
</dbReference>
<organism evidence="3 4">
    <name type="scientific">Mycetohabitans endofungorum</name>
    <dbReference type="NCBI Taxonomy" id="417203"/>
    <lineage>
        <taxon>Bacteria</taxon>
        <taxon>Pseudomonadati</taxon>
        <taxon>Pseudomonadota</taxon>
        <taxon>Betaproteobacteria</taxon>
        <taxon>Burkholderiales</taxon>
        <taxon>Burkholderiaceae</taxon>
        <taxon>Mycetohabitans</taxon>
    </lineage>
</organism>
<dbReference type="Gene3D" id="3.40.190.10">
    <property type="entry name" value="Periplasmic binding protein-like II"/>
    <property type="match status" value="2"/>
</dbReference>
<dbReference type="GO" id="GO:0030976">
    <property type="term" value="F:thiamine pyrophosphate binding"/>
    <property type="evidence" value="ECO:0007669"/>
    <property type="project" value="TreeGrafter"/>
</dbReference>
<dbReference type="Proteomes" id="UP000243096">
    <property type="component" value="Unassembled WGS sequence"/>
</dbReference>
<gene>
    <name evidence="3" type="ORF">B0O95_106163</name>
</gene>
<comment type="caution">
    <text evidence="3">The sequence shown here is derived from an EMBL/GenBank/DDBJ whole genome shotgun (WGS) entry which is preliminary data.</text>
</comment>
<dbReference type="GO" id="GO:0015888">
    <property type="term" value="P:thiamine transport"/>
    <property type="evidence" value="ECO:0007669"/>
    <property type="project" value="TreeGrafter"/>
</dbReference>
<dbReference type="CDD" id="cd13549">
    <property type="entry name" value="PBP2_Fbp_like_3"/>
    <property type="match status" value="1"/>
</dbReference>
<dbReference type="Pfam" id="PF13343">
    <property type="entry name" value="SBP_bac_6"/>
    <property type="match status" value="1"/>
</dbReference>
<dbReference type="OrthoDB" id="366726at2"/>
<feature type="chain" id="PRO_5015127395" evidence="2">
    <location>
        <begin position="26"/>
        <end position="367"/>
    </location>
</feature>
<keyword evidence="1 2" id="KW-0732">Signal</keyword>
<evidence type="ECO:0000313" key="4">
    <source>
        <dbReference type="Proteomes" id="UP000243096"/>
    </source>
</evidence>
<dbReference type="AlphaFoldDB" id="A0A2P5KAN4"/>